<accession>A0ABP6GCZ6</accession>
<protein>
    <recommendedName>
        <fullName evidence="1">Putative restriction endonuclease domain-containing protein</fullName>
    </recommendedName>
</protein>
<feature type="domain" description="Putative restriction endonuclease" evidence="1">
    <location>
        <begin position="19"/>
        <end position="173"/>
    </location>
</feature>
<dbReference type="Pfam" id="PF05685">
    <property type="entry name" value="Uma2"/>
    <property type="match status" value="1"/>
</dbReference>
<dbReference type="RefSeq" id="WP_344448382.1">
    <property type="nucleotide sequence ID" value="NZ_BAAATZ010000002.1"/>
</dbReference>
<reference evidence="3" key="1">
    <citation type="journal article" date="2019" name="Int. J. Syst. Evol. Microbiol.">
        <title>The Global Catalogue of Microorganisms (GCM) 10K type strain sequencing project: providing services to taxonomists for standard genome sequencing and annotation.</title>
        <authorList>
            <consortium name="The Broad Institute Genomics Platform"/>
            <consortium name="The Broad Institute Genome Sequencing Center for Infectious Disease"/>
            <person name="Wu L."/>
            <person name="Ma J."/>
        </authorList>
    </citation>
    <scope>NUCLEOTIDE SEQUENCE [LARGE SCALE GENOMIC DNA]</scope>
    <source>
        <strain evidence="3">JCM 8201</strain>
    </source>
</reference>
<dbReference type="Gene3D" id="3.90.1570.10">
    <property type="entry name" value="tt1808, chain A"/>
    <property type="match status" value="1"/>
</dbReference>
<evidence type="ECO:0000259" key="1">
    <source>
        <dbReference type="Pfam" id="PF05685"/>
    </source>
</evidence>
<sequence length="203" mass="21839">MGERNAAQGKGFGPYTVLDLHELPDDGKGFELEDGWLIEVAASARHNWVMRTLARLLDAAVSDAGADVLVLDGGEWEMSTPAGIRKLDVFVVPREVARAAIVDESPKVIPGCEVLLVVEVISPGSGSERTDRMRKVADYAATGIPQYWIIEHTPTLLVHRLALHGDTYTPTAPPTGAGSLVTAEIEADKPLPVTFDPAVLMDF</sequence>
<organism evidence="2 3">
    <name type="scientific">Actinocorallia aurantiaca</name>
    <dbReference type="NCBI Taxonomy" id="46204"/>
    <lineage>
        <taxon>Bacteria</taxon>
        <taxon>Bacillati</taxon>
        <taxon>Actinomycetota</taxon>
        <taxon>Actinomycetes</taxon>
        <taxon>Streptosporangiales</taxon>
        <taxon>Thermomonosporaceae</taxon>
        <taxon>Actinocorallia</taxon>
    </lineage>
</organism>
<dbReference type="EMBL" id="BAAATZ010000002">
    <property type="protein sequence ID" value="GAA2719284.1"/>
    <property type="molecule type" value="Genomic_DNA"/>
</dbReference>
<dbReference type="InterPro" id="IPR011335">
    <property type="entry name" value="Restrct_endonuc-II-like"/>
</dbReference>
<dbReference type="InterPro" id="IPR008538">
    <property type="entry name" value="Uma2"/>
</dbReference>
<proteinExistence type="predicted"/>
<gene>
    <name evidence="2" type="ORF">GCM10010439_04500</name>
</gene>
<evidence type="ECO:0000313" key="2">
    <source>
        <dbReference type="EMBL" id="GAA2719284.1"/>
    </source>
</evidence>
<evidence type="ECO:0000313" key="3">
    <source>
        <dbReference type="Proteomes" id="UP001501842"/>
    </source>
</evidence>
<comment type="caution">
    <text evidence="2">The sequence shown here is derived from an EMBL/GenBank/DDBJ whole genome shotgun (WGS) entry which is preliminary data.</text>
</comment>
<dbReference type="InterPro" id="IPR012296">
    <property type="entry name" value="Nuclease_put_TT1808"/>
</dbReference>
<dbReference type="Proteomes" id="UP001501842">
    <property type="component" value="Unassembled WGS sequence"/>
</dbReference>
<dbReference type="CDD" id="cd06260">
    <property type="entry name" value="DUF820-like"/>
    <property type="match status" value="1"/>
</dbReference>
<dbReference type="SUPFAM" id="SSF52980">
    <property type="entry name" value="Restriction endonuclease-like"/>
    <property type="match status" value="1"/>
</dbReference>
<keyword evidence="3" id="KW-1185">Reference proteome</keyword>
<name>A0ABP6GCZ6_9ACTN</name>